<keyword evidence="3 4" id="KW-0732">Signal</keyword>
<feature type="signal peptide" evidence="4">
    <location>
        <begin position="1"/>
        <end position="27"/>
    </location>
</feature>
<dbReference type="STRING" id="1494590.ATN84_20920"/>
<evidence type="ECO:0000259" key="5">
    <source>
        <dbReference type="Pfam" id="PF13407"/>
    </source>
</evidence>
<evidence type="ECO:0000313" key="6">
    <source>
        <dbReference type="EMBL" id="KXF75138.1"/>
    </source>
</evidence>
<dbReference type="AlphaFoldDB" id="A0A135HPJ7"/>
<protein>
    <submittedName>
        <fullName evidence="6">ABC transporter substrate-binding protein</fullName>
    </submittedName>
</protein>
<proteinExistence type="inferred from homology"/>
<dbReference type="SUPFAM" id="SSF53822">
    <property type="entry name" value="Periplasmic binding protein-like I"/>
    <property type="match status" value="1"/>
</dbReference>
<comment type="subcellular location">
    <subcellularLocation>
        <location evidence="1">Cell envelope</location>
    </subcellularLocation>
</comment>
<dbReference type="CDD" id="cd06318">
    <property type="entry name" value="PBP1_ABC_D-talitol-like"/>
    <property type="match status" value="1"/>
</dbReference>
<keyword evidence="7" id="KW-1185">Reference proteome</keyword>
<dbReference type="Pfam" id="PF13407">
    <property type="entry name" value="Peripla_BP_4"/>
    <property type="match status" value="1"/>
</dbReference>
<dbReference type="PANTHER" id="PTHR46847:SF1">
    <property type="entry name" value="D-ALLOSE-BINDING PERIPLASMIC PROTEIN-RELATED"/>
    <property type="match status" value="1"/>
</dbReference>
<dbReference type="Proteomes" id="UP000070107">
    <property type="component" value="Unassembled WGS sequence"/>
</dbReference>
<dbReference type="InterPro" id="IPR028082">
    <property type="entry name" value="Peripla_BP_I"/>
</dbReference>
<dbReference type="RefSeq" id="WP_068884919.1">
    <property type="nucleotide sequence ID" value="NZ_LNTU01000039.1"/>
</dbReference>
<dbReference type="Gene3D" id="3.40.50.2300">
    <property type="match status" value="2"/>
</dbReference>
<sequence>MTRRKNTIRNVALAAAVSLLAIGSAQAADCKIGISMKTLDAPYFAAQEVAAKKHAEELGCEVITADAQNDLNKQIADIEDMVAQGIGALIVNPRDSKGMVPAVNAASAAGVKVFVIDSTLDPAANFVTLVQSSNSRNGMLVGQWLADQTKGKDLKIALLSGDKGNEVGQERRLGVLAGLLEGQLRNEGRARVEIVGQGWGLWGHEGGLKAMEDLLVANPDINVVLGENDSMVLGAKKALEQAGRLDGVLLVAAADGQKEALAMIKEGGYGATGLNDPALVASTAVDLAKKALDGDLPADTPKITYTTPVAIIKGNVDQYYKPDAVF</sequence>
<dbReference type="GO" id="GO:0030313">
    <property type="term" value="C:cell envelope"/>
    <property type="evidence" value="ECO:0007669"/>
    <property type="project" value="UniProtKB-SubCell"/>
</dbReference>
<feature type="chain" id="PRO_5007465168" evidence="4">
    <location>
        <begin position="28"/>
        <end position="326"/>
    </location>
</feature>
<organism evidence="6 7">
    <name type="scientific">Paramesorhizobium deserti</name>
    <dbReference type="NCBI Taxonomy" id="1494590"/>
    <lineage>
        <taxon>Bacteria</taxon>
        <taxon>Pseudomonadati</taxon>
        <taxon>Pseudomonadota</taxon>
        <taxon>Alphaproteobacteria</taxon>
        <taxon>Hyphomicrobiales</taxon>
        <taxon>Phyllobacteriaceae</taxon>
        <taxon>Paramesorhizobium</taxon>
    </lineage>
</organism>
<comment type="caution">
    <text evidence="6">The sequence shown here is derived from an EMBL/GenBank/DDBJ whole genome shotgun (WGS) entry which is preliminary data.</text>
</comment>
<dbReference type="InterPro" id="IPR025997">
    <property type="entry name" value="SBP_2_dom"/>
</dbReference>
<evidence type="ECO:0000313" key="7">
    <source>
        <dbReference type="Proteomes" id="UP000070107"/>
    </source>
</evidence>
<comment type="similarity">
    <text evidence="2">Belongs to the bacterial solute-binding protein 2 family.</text>
</comment>
<feature type="domain" description="Periplasmic binding protein" evidence="5">
    <location>
        <begin position="32"/>
        <end position="294"/>
    </location>
</feature>
<reference evidence="6 7" key="1">
    <citation type="submission" date="2015-11" db="EMBL/GenBank/DDBJ databases">
        <title>Draft genome sequence of Paramesorhizobium deserti A-3-E, a strain highly resistant to diverse beta-lactam antibiotics.</title>
        <authorList>
            <person name="Lv R."/>
            <person name="Yang X."/>
            <person name="Fang N."/>
            <person name="Guo J."/>
            <person name="Luo X."/>
            <person name="Peng F."/>
            <person name="Yang R."/>
            <person name="Cui Y."/>
            <person name="Fang C."/>
            <person name="Song Y."/>
        </authorList>
    </citation>
    <scope>NUCLEOTIDE SEQUENCE [LARGE SCALE GENOMIC DNA]</scope>
    <source>
        <strain evidence="6 7">A-3-E</strain>
    </source>
</reference>
<evidence type="ECO:0000256" key="4">
    <source>
        <dbReference type="SAM" id="SignalP"/>
    </source>
</evidence>
<accession>A0A135HPJ7</accession>
<dbReference type="OrthoDB" id="9813037at2"/>
<evidence type="ECO:0000256" key="2">
    <source>
        <dbReference type="ARBA" id="ARBA00007639"/>
    </source>
</evidence>
<evidence type="ECO:0000256" key="1">
    <source>
        <dbReference type="ARBA" id="ARBA00004196"/>
    </source>
</evidence>
<gene>
    <name evidence="6" type="ORF">ATN84_20920</name>
</gene>
<evidence type="ECO:0000256" key="3">
    <source>
        <dbReference type="ARBA" id="ARBA00022729"/>
    </source>
</evidence>
<dbReference type="PANTHER" id="PTHR46847">
    <property type="entry name" value="D-ALLOSE-BINDING PERIPLASMIC PROTEIN-RELATED"/>
    <property type="match status" value="1"/>
</dbReference>
<name>A0A135HPJ7_9HYPH</name>
<dbReference type="EMBL" id="LNTU01000039">
    <property type="protein sequence ID" value="KXF75138.1"/>
    <property type="molecule type" value="Genomic_DNA"/>
</dbReference>
<dbReference type="GO" id="GO:0030246">
    <property type="term" value="F:carbohydrate binding"/>
    <property type="evidence" value="ECO:0007669"/>
    <property type="project" value="UniProtKB-ARBA"/>
</dbReference>